<dbReference type="PANTHER" id="PTHR30124:SF0">
    <property type="entry name" value="MEMBRANE-BOUND LYTIC MUREIN TRANSGLYCOSYLASE A"/>
    <property type="match status" value="1"/>
</dbReference>
<dbReference type="InterPro" id="IPR026044">
    <property type="entry name" value="MltA"/>
</dbReference>
<evidence type="ECO:0000259" key="7">
    <source>
        <dbReference type="SMART" id="SM00925"/>
    </source>
</evidence>
<proteinExistence type="predicted"/>
<dbReference type="PANTHER" id="PTHR30124">
    <property type="entry name" value="MEMBRANE-BOUND LYTIC MUREIN TRANSGLYCOSYLASE A"/>
    <property type="match status" value="1"/>
</dbReference>
<organism evidence="8 9">
    <name type="scientific">Methylophilus aquaticus</name>
    <dbReference type="NCBI Taxonomy" id="1971610"/>
    <lineage>
        <taxon>Bacteria</taxon>
        <taxon>Pseudomonadati</taxon>
        <taxon>Pseudomonadota</taxon>
        <taxon>Betaproteobacteria</taxon>
        <taxon>Nitrosomonadales</taxon>
        <taxon>Methylophilaceae</taxon>
        <taxon>Methylophilus</taxon>
    </lineage>
</organism>
<dbReference type="Gene3D" id="2.40.40.10">
    <property type="entry name" value="RlpA-like domain"/>
    <property type="match status" value="1"/>
</dbReference>
<evidence type="ECO:0000313" key="9">
    <source>
        <dbReference type="Proteomes" id="UP001225906"/>
    </source>
</evidence>
<comment type="catalytic activity">
    <reaction evidence="1">
        <text>Exolytic cleavage of the (1-&gt;4)-beta-glycosidic linkage between N-acetylmuramic acid (MurNAc) and N-acetylglucosamine (GlcNAc) residues in peptidoglycan, from either the reducing or the non-reducing ends of the peptidoglycan chains, with concomitant formation of a 1,6-anhydrobond in the MurNAc residue.</text>
        <dbReference type="EC" id="4.2.2.n1"/>
    </reaction>
</comment>
<dbReference type="RefSeq" id="WP_306388173.1">
    <property type="nucleotide sequence ID" value="NZ_JAVCAP010000001.1"/>
</dbReference>
<sequence>MCALVLAACQATAPLPRPDSKPIKPGSETSRPSGSVAQSGQSQPFALLKPATWSELPGINQENWLASWPVWLKSCQGLKLKPDWREVCAQAQTVNANDGAAIQAYWKQYFNVYTGSQSDATQQGLITGYYQPVLKGAAASSPQYSVPLYQPPPDLITVNLSALFPELKYKRVRGRVQGQTLVPYLTRAEIEQPISPLAGSELLWVEDAVEAFFLQVQGSGVVELENGERVHVGYADQNGHPYLSIGKLLVERGEMTASEASMQSIKAWGHQHPEQLRELLNANPSYVFFKRLPVGLSGPLGALGVPLTAERSIAVDPFHIPLGSPVYLSTTYPNNESPLQQLMMAQDTGGAIKGGVRADVFWGEGASAGKLAGAMRQQGRLWVWLPKTFKLAQ</sequence>
<evidence type="ECO:0000256" key="2">
    <source>
        <dbReference type="ARBA" id="ARBA00012587"/>
    </source>
</evidence>
<dbReference type="Gene3D" id="2.40.240.50">
    <property type="entry name" value="Barwin-like endoglucanases"/>
    <property type="match status" value="1"/>
</dbReference>
<dbReference type="CDD" id="cd14485">
    <property type="entry name" value="mltA_like_LT_A"/>
    <property type="match status" value="1"/>
</dbReference>
<evidence type="ECO:0000256" key="3">
    <source>
        <dbReference type="ARBA" id="ARBA00023239"/>
    </source>
</evidence>
<dbReference type="EMBL" id="JAVCAP010000001">
    <property type="protein sequence ID" value="MDP8566473.1"/>
    <property type="molecule type" value="Genomic_DNA"/>
</dbReference>
<evidence type="ECO:0000256" key="5">
    <source>
        <dbReference type="ARBA" id="ARBA00030918"/>
    </source>
</evidence>
<dbReference type="InterPro" id="IPR010611">
    <property type="entry name" value="3D_dom"/>
</dbReference>
<gene>
    <name evidence="8" type="ORF">Q9291_01300</name>
</gene>
<evidence type="ECO:0000256" key="1">
    <source>
        <dbReference type="ARBA" id="ARBA00001420"/>
    </source>
</evidence>
<reference evidence="9" key="1">
    <citation type="journal article" date="2019" name="Int. J. Syst. Evol. Microbiol.">
        <title>The Global Catalogue of Microorganisms (GCM) 10K type strain sequencing project: providing services to taxonomists for standard genome sequencing and annotation.</title>
        <authorList>
            <consortium name="The Broad Institute Genomics Platform"/>
            <consortium name="The Broad Institute Genome Sequencing Center for Infectious Disease"/>
            <person name="Wu L."/>
            <person name="Ma J."/>
        </authorList>
    </citation>
    <scope>NUCLEOTIDE SEQUENCE [LARGE SCALE GENOMIC DNA]</scope>
    <source>
        <strain evidence="9">VKM B-3159</strain>
    </source>
</reference>
<dbReference type="InterPro" id="IPR005300">
    <property type="entry name" value="MltA_B"/>
</dbReference>
<name>A0ABT9JPI8_9PROT</name>
<feature type="compositionally biased region" description="Polar residues" evidence="6">
    <location>
        <begin position="27"/>
        <end position="42"/>
    </location>
</feature>
<dbReference type="Pfam" id="PF06725">
    <property type="entry name" value="3D"/>
    <property type="match status" value="1"/>
</dbReference>
<accession>A0ABT9JPI8</accession>
<comment type="caution">
    <text evidence="8">The sequence shown here is derived from an EMBL/GenBank/DDBJ whole genome shotgun (WGS) entry which is preliminary data.</text>
</comment>
<keyword evidence="4" id="KW-0961">Cell wall biogenesis/degradation</keyword>
<keyword evidence="3" id="KW-0456">Lyase</keyword>
<dbReference type="SUPFAM" id="SSF50685">
    <property type="entry name" value="Barwin-like endoglucanases"/>
    <property type="match status" value="1"/>
</dbReference>
<dbReference type="Pfam" id="PF03562">
    <property type="entry name" value="MltA"/>
    <property type="match status" value="1"/>
</dbReference>
<feature type="domain" description="Lytic transglycosylase MltA" evidence="7">
    <location>
        <begin position="133"/>
        <end position="290"/>
    </location>
</feature>
<evidence type="ECO:0000313" key="8">
    <source>
        <dbReference type="EMBL" id="MDP8566473.1"/>
    </source>
</evidence>
<evidence type="ECO:0000256" key="6">
    <source>
        <dbReference type="SAM" id="MobiDB-lite"/>
    </source>
</evidence>
<protein>
    <recommendedName>
        <fullName evidence="2">peptidoglycan lytic exotransglycosylase</fullName>
        <ecNumber evidence="2">4.2.2.n1</ecNumber>
    </recommendedName>
    <alternativeName>
        <fullName evidence="5">Murein hydrolase A</fullName>
    </alternativeName>
</protein>
<dbReference type="CDD" id="cd14668">
    <property type="entry name" value="mlta_B"/>
    <property type="match status" value="1"/>
</dbReference>
<feature type="region of interest" description="Disordered" evidence="6">
    <location>
        <begin position="16"/>
        <end position="42"/>
    </location>
</feature>
<dbReference type="EC" id="4.2.2.n1" evidence="2"/>
<evidence type="ECO:0000256" key="4">
    <source>
        <dbReference type="ARBA" id="ARBA00023316"/>
    </source>
</evidence>
<dbReference type="SMART" id="SM00925">
    <property type="entry name" value="MltA"/>
    <property type="match status" value="1"/>
</dbReference>
<dbReference type="PIRSF" id="PIRSF019422">
    <property type="entry name" value="MltA"/>
    <property type="match status" value="1"/>
</dbReference>
<keyword evidence="9" id="KW-1185">Reference proteome</keyword>
<dbReference type="InterPro" id="IPR036908">
    <property type="entry name" value="RlpA-like_sf"/>
</dbReference>
<dbReference type="Proteomes" id="UP001225906">
    <property type="component" value="Unassembled WGS sequence"/>
</dbReference>